<feature type="region of interest" description="Disordered" evidence="1">
    <location>
        <begin position="1"/>
        <end position="103"/>
    </location>
</feature>
<feature type="region of interest" description="Disordered" evidence="1">
    <location>
        <begin position="116"/>
        <end position="155"/>
    </location>
</feature>
<feature type="compositionally biased region" description="Low complexity" evidence="1">
    <location>
        <begin position="116"/>
        <end position="130"/>
    </location>
</feature>
<feature type="compositionally biased region" description="Low complexity" evidence="1">
    <location>
        <begin position="93"/>
        <end position="103"/>
    </location>
</feature>
<dbReference type="PANTHER" id="PTHR21141:SF5">
    <property type="entry name" value="LARGE RIBOSOMAL SUBUNIT PROTEIN P2"/>
    <property type="match status" value="1"/>
</dbReference>
<dbReference type="InterPro" id="IPR044076">
    <property type="entry name" value="Ribosomal_P2"/>
</dbReference>
<dbReference type="Pfam" id="PF00428">
    <property type="entry name" value="Ribosomal_60s"/>
    <property type="match status" value="1"/>
</dbReference>
<evidence type="ECO:0000256" key="1">
    <source>
        <dbReference type="SAM" id="MobiDB-lite"/>
    </source>
</evidence>
<reference evidence="2" key="2">
    <citation type="submission" date="2025-08" db="UniProtKB">
        <authorList>
            <consortium name="Ensembl"/>
        </authorList>
    </citation>
    <scope>IDENTIFICATION</scope>
</reference>
<reference evidence="2 3" key="1">
    <citation type="submission" date="2009-03" db="EMBL/GenBank/DDBJ databases">
        <authorList>
            <person name="Warren W."/>
            <person name="Ye L."/>
            <person name="Minx P."/>
            <person name="Worley K."/>
            <person name="Gibbs R."/>
            <person name="Wilson R.K."/>
        </authorList>
    </citation>
    <scope>NUCLEOTIDE SEQUENCE [LARGE SCALE GENOMIC DNA]</scope>
</reference>
<accession>A0A8I3WZR5</accession>
<evidence type="ECO:0000313" key="2">
    <source>
        <dbReference type="Ensembl" id="ENSCJAP00000092820.1"/>
    </source>
</evidence>
<gene>
    <name evidence="2" type="primary">RPLP2</name>
</gene>
<proteinExistence type="predicted"/>
<reference evidence="2" key="3">
    <citation type="submission" date="2025-09" db="UniProtKB">
        <authorList>
            <consortium name="Ensembl"/>
        </authorList>
    </citation>
    <scope>IDENTIFICATION</scope>
</reference>
<dbReference type="GO" id="GO:0002182">
    <property type="term" value="P:cytoplasmic translational elongation"/>
    <property type="evidence" value="ECO:0007669"/>
    <property type="project" value="InterPro"/>
</dbReference>
<organism evidence="2 3">
    <name type="scientific">Callithrix jacchus</name>
    <name type="common">White-tufted-ear marmoset</name>
    <name type="synonym">Simia Jacchus</name>
    <dbReference type="NCBI Taxonomy" id="9483"/>
    <lineage>
        <taxon>Eukaryota</taxon>
        <taxon>Metazoa</taxon>
        <taxon>Chordata</taxon>
        <taxon>Craniata</taxon>
        <taxon>Vertebrata</taxon>
        <taxon>Euteleostomi</taxon>
        <taxon>Mammalia</taxon>
        <taxon>Eutheria</taxon>
        <taxon>Euarchontoglires</taxon>
        <taxon>Primates</taxon>
        <taxon>Haplorrhini</taxon>
        <taxon>Platyrrhini</taxon>
        <taxon>Cebidae</taxon>
        <taxon>Callitrichinae</taxon>
        <taxon>Callithrix</taxon>
        <taxon>Callithrix</taxon>
    </lineage>
</organism>
<dbReference type="Proteomes" id="UP000008225">
    <property type="component" value="Chromosome 11"/>
</dbReference>
<dbReference type="GO" id="GO:0003735">
    <property type="term" value="F:structural constituent of ribosome"/>
    <property type="evidence" value="ECO:0007669"/>
    <property type="project" value="InterPro"/>
</dbReference>
<dbReference type="PANTHER" id="PTHR21141">
    <property type="entry name" value="60S ACIDIC RIBOSOMAL PROTEIN FAMILY MEMBER"/>
    <property type="match status" value="1"/>
</dbReference>
<feature type="compositionally biased region" description="Basic and acidic residues" evidence="1">
    <location>
        <begin position="76"/>
        <end position="85"/>
    </location>
</feature>
<name>A0A8I3WZR5_CALJA</name>
<protein>
    <submittedName>
        <fullName evidence="2">Ribosomal protein lateral stalk subunit P2</fullName>
    </submittedName>
</protein>
<dbReference type="GO" id="GO:0022625">
    <property type="term" value="C:cytosolic large ribosomal subunit"/>
    <property type="evidence" value="ECO:0007669"/>
    <property type="project" value="InterPro"/>
</dbReference>
<sequence length="155" mass="16237">MRSRWAAGVGGGLRGGVFLRQRPTGPATRNLARGPGVGRLEAARVTPPWRPLRPPQDALRRLLPAGCPRGQPFPERQGHQEDPGQRRHRGGRRPAQQGIGKLASVPAGGAVAISAAPGSAAPAAGSAPAAAEEKKDEKKEESEESDDDMGFGLFD</sequence>
<dbReference type="Ensembl" id="ENSCJAT00000136604.1">
    <property type="protein sequence ID" value="ENSCJAP00000092820.1"/>
    <property type="gene ID" value="ENSCJAG00000011838.4"/>
</dbReference>
<evidence type="ECO:0000313" key="3">
    <source>
        <dbReference type="Proteomes" id="UP000008225"/>
    </source>
</evidence>
<dbReference type="GeneTree" id="ENSGT00960000187839"/>
<dbReference type="AlphaFoldDB" id="A0A8I3WZR5"/>
<feature type="compositionally biased region" description="Basic and acidic residues" evidence="1">
    <location>
        <begin position="131"/>
        <end position="141"/>
    </location>
</feature>
<keyword evidence="3" id="KW-1185">Reference proteome</keyword>